<dbReference type="AlphaFoldDB" id="A0A0R3L8E6"/>
<comment type="caution">
    <text evidence="1">The sequence shown here is derived from an EMBL/GenBank/DDBJ whole genome shotgun (WGS) entry which is preliminary data.</text>
</comment>
<proteinExistence type="predicted"/>
<name>A0A0R3L8E6_9BRAD</name>
<organism evidence="1 2">
    <name type="scientific">Bradyrhizobium valentinum</name>
    <dbReference type="NCBI Taxonomy" id="1518501"/>
    <lineage>
        <taxon>Bacteria</taxon>
        <taxon>Pseudomonadati</taxon>
        <taxon>Pseudomonadota</taxon>
        <taxon>Alphaproteobacteria</taxon>
        <taxon>Hyphomicrobiales</taxon>
        <taxon>Nitrobacteraceae</taxon>
        <taxon>Bradyrhizobium</taxon>
    </lineage>
</organism>
<accession>A0A0R3L8E6</accession>
<dbReference type="Proteomes" id="UP000051913">
    <property type="component" value="Unassembled WGS sequence"/>
</dbReference>
<evidence type="ECO:0000313" key="1">
    <source>
        <dbReference type="EMBL" id="KRR04236.1"/>
    </source>
</evidence>
<sequence>MEEMPRKSAAELEAECLRLLEMDPHTRGIKRVEIIRMYPKGTGPNWAYGALDPMPTRAGVAIAQTLIASVYGRWALAD</sequence>
<reference evidence="1 2" key="1">
    <citation type="submission" date="2014-03" db="EMBL/GenBank/DDBJ databases">
        <title>Bradyrhizobium valentinum sp. nov., isolated from effective nodules of Lupinus mariae-josephae, a lupine endemic of basic-lime soils in Eastern Spain.</title>
        <authorList>
            <person name="Duran D."/>
            <person name="Rey L."/>
            <person name="Navarro A."/>
            <person name="Busquets A."/>
            <person name="Imperial J."/>
            <person name="Ruiz-Argueso T."/>
        </authorList>
    </citation>
    <scope>NUCLEOTIDE SEQUENCE [LARGE SCALE GENOMIC DNA]</scope>
    <source>
        <strain evidence="1 2">LmjM3</strain>
    </source>
</reference>
<evidence type="ECO:0000313" key="2">
    <source>
        <dbReference type="Proteomes" id="UP000051913"/>
    </source>
</evidence>
<keyword evidence="2" id="KW-1185">Reference proteome</keyword>
<dbReference type="RefSeq" id="WP_057852321.1">
    <property type="nucleotide sequence ID" value="NZ_LLXX01000128.1"/>
</dbReference>
<gene>
    <name evidence="1" type="ORF">CP49_23735</name>
</gene>
<dbReference type="EMBL" id="LLXX01000128">
    <property type="protein sequence ID" value="KRR04236.1"/>
    <property type="molecule type" value="Genomic_DNA"/>
</dbReference>
<protein>
    <submittedName>
        <fullName evidence="1">Uncharacterized protein</fullName>
    </submittedName>
</protein>